<dbReference type="STRING" id="29170.A0A368FNF1"/>
<keyword evidence="3 6" id="KW-1133">Transmembrane helix</keyword>
<dbReference type="AlphaFoldDB" id="A0A368FNF1"/>
<evidence type="ECO:0000256" key="2">
    <source>
        <dbReference type="ARBA" id="ARBA00022692"/>
    </source>
</evidence>
<dbReference type="SUPFAM" id="SSF53822">
    <property type="entry name" value="Periplasmic binding protein-like I"/>
    <property type="match status" value="1"/>
</dbReference>
<keyword evidence="9" id="KW-1185">Reference proteome</keyword>
<sequence length="319" mass="36487">MLRILKPLVFCVVIIGSVTALPLWYFMISNKFLHTNFRTLMLLATLGGQIMSVALYFYVLQELFRFHIMEPRPMAVYEVLPIAAMANFWNIPTIAYISTDNVLSSKWLNRTLIRVARRNINAIAESTVAFINHYKWKEVSLVTNIGTSAYEKVAAFETVLKRQGITITRKILFEESVTSHDMFSGGQMEEIKENSKIVIVLFSSSRDLNAVFREASRKYGLSESEFIFIFPWLQEQVYGSSPIAGNDNSLLEKVKQTYSSCVLIEDTNAFDNRTISTFLERLDSIGLGEGDVDMHLLSLPFDARESRGRFCRFYLIFAL</sequence>
<dbReference type="InterPro" id="IPR001828">
    <property type="entry name" value="ANF_lig-bd_rcpt"/>
</dbReference>
<keyword evidence="2 6" id="KW-0812">Transmembrane</keyword>
<dbReference type="InterPro" id="IPR028082">
    <property type="entry name" value="Peripla_BP_I"/>
</dbReference>
<comment type="subcellular location">
    <subcellularLocation>
        <location evidence="1">Membrane</location>
    </subcellularLocation>
</comment>
<evidence type="ECO:0000256" key="6">
    <source>
        <dbReference type="SAM" id="Phobius"/>
    </source>
</evidence>
<dbReference type="PANTHER" id="PTHR24060">
    <property type="entry name" value="METABOTROPIC GLUTAMATE RECEPTOR"/>
    <property type="match status" value="1"/>
</dbReference>
<organism evidence="8 9">
    <name type="scientific">Ancylostoma caninum</name>
    <name type="common">Dog hookworm</name>
    <dbReference type="NCBI Taxonomy" id="29170"/>
    <lineage>
        <taxon>Eukaryota</taxon>
        <taxon>Metazoa</taxon>
        <taxon>Ecdysozoa</taxon>
        <taxon>Nematoda</taxon>
        <taxon>Chromadorea</taxon>
        <taxon>Rhabditida</taxon>
        <taxon>Rhabditina</taxon>
        <taxon>Rhabditomorpha</taxon>
        <taxon>Strongyloidea</taxon>
        <taxon>Ancylostomatidae</taxon>
        <taxon>Ancylostomatinae</taxon>
        <taxon>Ancylostoma</taxon>
    </lineage>
</organism>
<gene>
    <name evidence="8" type="ORF">ANCCAN_21139</name>
</gene>
<dbReference type="Gene3D" id="3.40.50.2300">
    <property type="match status" value="2"/>
</dbReference>
<reference evidence="8 9" key="1">
    <citation type="submission" date="2014-10" db="EMBL/GenBank/DDBJ databases">
        <title>Draft genome of the hookworm Ancylostoma caninum.</title>
        <authorList>
            <person name="Mitreva M."/>
        </authorList>
    </citation>
    <scope>NUCLEOTIDE SEQUENCE [LARGE SCALE GENOMIC DNA]</scope>
    <source>
        <strain evidence="8 9">Baltimore</strain>
    </source>
</reference>
<keyword evidence="5" id="KW-0325">Glycoprotein</keyword>
<accession>A0A368FNF1</accession>
<dbReference type="EMBL" id="JOJR01000984">
    <property type="protein sequence ID" value="RCN33038.1"/>
    <property type="molecule type" value="Genomic_DNA"/>
</dbReference>
<feature type="transmembrane region" description="Helical" evidence="6">
    <location>
        <begin position="40"/>
        <end position="59"/>
    </location>
</feature>
<dbReference type="InterPro" id="IPR050726">
    <property type="entry name" value="mGluR"/>
</dbReference>
<evidence type="ECO:0000256" key="1">
    <source>
        <dbReference type="ARBA" id="ARBA00004370"/>
    </source>
</evidence>
<evidence type="ECO:0000313" key="9">
    <source>
        <dbReference type="Proteomes" id="UP000252519"/>
    </source>
</evidence>
<keyword evidence="4 6" id="KW-0472">Membrane</keyword>
<protein>
    <recommendedName>
        <fullName evidence="7">Receptor ligand binding region domain-containing protein</fullName>
    </recommendedName>
</protein>
<name>A0A368FNF1_ANCCA</name>
<feature type="transmembrane region" description="Helical" evidence="6">
    <location>
        <begin position="7"/>
        <end position="28"/>
    </location>
</feature>
<evidence type="ECO:0000256" key="4">
    <source>
        <dbReference type="ARBA" id="ARBA00023136"/>
    </source>
</evidence>
<evidence type="ECO:0000259" key="7">
    <source>
        <dbReference type="Pfam" id="PF01094"/>
    </source>
</evidence>
<proteinExistence type="predicted"/>
<evidence type="ECO:0000256" key="3">
    <source>
        <dbReference type="ARBA" id="ARBA00022989"/>
    </source>
</evidence>
<dbReference type="OrthoDB" id="1890790at2759"/>
<dbReference type="Pfam" id="PF01094">
    <property type="entry name" value="ANF_receptor"/>
    <property type="match status" value="1"/>
</dbReference>
<evidence type="ECO:0000313" key="8">
    <source>
        <dbReference type="EMBL" id="RCN33038.1"/>
    </source>
</evidence>
<dbReference type="GO" id="GO:0016020">
    <property type="term" value="C:membrane"/>
    <property type="evidence" value="ECO:0007669"/>
    <property type="project" value="UniProtKB-SubCell"/>
</dbReference>
<evidence type="ECO:0000256" key="5">
    <source>
        <dbReference type="ARBA" id="ARBA00023180"/>
    </source>
</evidence>
<feature type="domain" description="Receptor ligand binding region" evidence="7">
    <location>
        <begin position="77"/>
        <end position="234"/>
    </location>
</feature>
<comment type="caution">
    <text evidence="8">The sequence shown here is derived from an EMBL/GenBank/DDBJ whole genome shotgun (WGS) entry which is preliminary data.</text>
</comment>
<dbReference type="Proteomes" id="UP000252519">
    <property type="component" value="Unassembled WGS sequence"/>
</dbReference>